<dbReference type="SUPFAM" id="SSF54001">
    <property type="entry name" value="Cysteine proteinases"/>
    <property type="match status" value="1"/>
</dbReference>
<feature type="chain" id="PRO_5041918606" description="Cathepsin O" evidence="16">
    <location>
        <begin position="22"/>
        <end position="373"/>
    </location>
</feature>
<keyword evidence="3" id="KW-0645">Protease</keyword>
<evidence type="ECO:0000259" key="17">
    <source>
        <dbReference type="SMART" id="SM00645"/>
    </source>
</evidence>
<evidence type="ECO:0000256" key="3">
    <source>
        <dbReference type="ARBA" id="ARBA00022670"/>
    </source>
</evidence>
<feature type="signal peptide" evidence="16">
    <location>
        <begin position="1"/>
        <end position="21"/>
    </location>
</feature>
<keyword evidence="10" id="KW-0458">Lysosome</keyword>
<comment type="catalytic activity">
    <reaction evidence="11">
        <text>The recombinant human enzyme hydrolyzes synthetic endopeptidase substrates including Z-Phe-Arg-NHMec and Z-Arg-Arg-NHMec.</text>
        <dbReference type="EC" id="3.4.22.42"/>
    </reaction>
</comment>
<dbReference type="InterPro" id="IPR000169">
    <property type="entry name" value="Pept_cys_AS"/>
</dbReference>
<dbReference type="PROSITE" id="PS00639">
    <property type="entry name" value="THIOL_PROTEASE_HIS"/>
    <property type="match status" value="1"/>
</dbReference>
<evidence type="ECO:0000256" key="1">
    <source>
        <dbReference type="ARBA" id="ARBA00004371"/>
    </source>
</evidence>
<dbReference type="InterPro" id="IPR039417">
    <property type="entry name" value="Peptidase_C1A_papain-like"/>
</dbReference>
<reference evidence="19" key="1">
    <citation type="submission" date="2022-03" db="EMBL/GenBank/DDBJ databases">
        <authorList>
            <person name="Alioto T."/>
            <person name="Alioto T."/>
            <person name="Gomez Garrido J."/>
        </authorList>
    </citation>
    <scope>NUCLEOTIDE SEQUENCE</scope>
</reference>
<evidence type="ECO:0000259" key="18">
    <source>
        <dbReference type="SMART" id="SM00848"/>
    </source>
</evidence>
<evidence type="ECO:0000256" key="9">
    <source>
        <dbReference type="ARBA" id="ARBA00023180"/>
    </source>
</evidence>
<dbReference type="PROSITE" id="PS00139">
    <property type="entry name" value="THIOL_PROTEASE_CYS"/>
    <property type="match status" value="1"/>
</dbReference>
<dbReference type="AlphaFoldDB" id="A0AAD1SIT7"/>
<feature type="region of interest" description="Disordered" evidence="15">
    <location>
        <begin position="38"/>
        <end position="59"/>
    </location>
</feature>
<dbReference type="InterPro" id="IPR038765">
    <property type="entry name" value="Papain-like_cys_pep_sf"/>
</dbReference>
<dbReference type="CDD" id="cd02248">
    <property type="entry name" value="Peptidase_C1A"/>
    <property type="match status" value="1"/>
</dbReference>
<evidence type="ECO:0000256" key="16">
    <source>
        <dbReference type="SAM" id="SignalP"/>
    </source>
</evidence>
<evidence type="ECO:0000256" key="4">
    <source>
        <dbReference type="ARBA" id="ARBA00022729"/>
    </source>
</evidence>
<sequence>MQALLNMRFSLVCCIAGLCSITEPLLISHKEQSSHSLYNDGHSTAASTRDTDRQLPLSINNTNHNSTFLEFMERYHRKYPPGSLLFQDKFKVFMKSLARHKQLNMFSHSSNKISAAYYGINQFSDLSVEEFTNTYLKSHSTGNYIKSAKSSSSESSLPLRFDWRDKKVVMEVKNQLNCGGCWAFSVVGAVQSAYAIQGHQPEDLSVQQVIDCSYMDGGCNGGSTVSALKWLNQTQTKLVRTSEYPFKAHSGICHYFPPTEFGVSIKGYEAYDFSCCEEEMMKTLINYGPLTAIVDAVSWQDYLGGVIQHHCSSGHANHAVLIVGYDKTGDIPYWIVQNSWGTTWGAKGYVYIKMGEDMCGPIPFETIYKRESS</sequence>
<dbReference type="EMBL" id="OW240917">
    <property type="protein sequence ID" value="CAH2300641.1"/>
    <property type="molecule type" value="Genomic_DNA"/>
</dbReference>
<dbReference type="SMART" id="SM00645">
    <property type="entry name" value="Pept_C1"/>
    <property type="match status" value="1"/>
</dbReference>
<comment type="function">
    <text evidence="12">Proteolytic enzyme possibly involved in normal cellular protein degradation and turnover.</text>
</comment>
<dbReference type="InterPro" id="IPR025660">
    <property type="entry name" value="Pept_his_AS"/>
</dbReference>
<name>A0AAD1SIT7_PELCU</name>
<evidence type="ECO:0000256" key="2">
    <source>
        <dbReference type="ARBA" id="ARBA00008455"/>
    </source>
</evidence>
<keyword evidence="6" id="KW-0788">Thiol protease</keyword>
<protein>
    <recommendedName>
        <fullName evidence="14">Cathepsin O</fullName>
        <ecNumber evidence="13">3.4.22.42</ecNumber>
    </recommendedName>
</protein>
<dbReference type="InterPro" id="IPR013201">
    <property type="entry name" value="Prot_inhib_I29"/>
</dbReference>
<feature type="domain" description="Peptidase C1A papain C-terminal" evidence="17">
    <location>
        <begin position="157"/>
        <end position="362"/>
    </location>
</feature>
<dbReference type="GO" id="GO:0006508">
    <property type="term" value="P:proteolysis"/>
    <property type="evidence" value="ECO:0007669"/>
    <property type="project" value="UniProtKB-KW"/>
</dbReference>
<dbReference type="InterPro" id="IPR013128">
    <property type="entry name" value="Peptidase_C1A"/>
</dbReference>
<dbReference type="SMART" id="SM00848">
    <property type="entry name" value="Inhibitor_I29"/>
    <property type="match status" value="1"/>
</dbReference>
<dbReference type="Gene3D" id="3.90.70.10">
    <property type="entry name" value="Cysteine proteinases"/>
    <property type="match status" value="1"/>
</dbReference>
<evidence type="ECO:0000256" key="7">
    <source>
        <dbReference type="ARBA" id="ARBA00023145"/>
    </source>
</evidence>
<evidence type="ECO:0000313" key="20">
    <source>
        <dbReference type="Proteomes" id="UP001295444"/>
    </source>
</evidence>
<dbReference type="PANTHER" id="PTHR12411">
    <property type="entry name" value="CYSTEINE PROTEASE FAMILY C1-RELATED"/>
    <property type="match status" value="1"/>
</dbReference>
<dbReference type="PRINTS" id="PR00705">
    <property type="entry name" value="PAPAIN"/>
</dbReference>
<dbReference type="Proteomes" id="UP001295444">
    <property type="component" value="Chromosome 06"/>
</dbReference>
<proteinExistence type="inferred from homology"/>
<evidence type="ECO:0000256" key="13">
    <source>
        <dbReference type="ARBA" id="ARBA00066464"/>
    </source>
</evidence>
<evidence type="ECO:0000256" key="15">
    <source>
        <dbReference type="SAM" id="MobiDB-lite"/>
    </source>
</evidence>
<keyword evidence="8" id="KW-1015">Disulfide bond</keyword>
<dbReference type="EC" id="3.4.22.42" evidence="13"/>
<keyword evidence="4 16" id="KW-0732">Signal</keyword>
<dbReference type="InterPro" id="IPR025661">
    <property type="entry name" value="Pept_asp_AS"/>
</dbReference>
<evidence type="ECO:0000256" key="11">
    <source>
        <dbReference type="ARBA" id="ARBA00051025"/>
    </source>
</evidence>
<evidence type="ECO:0000256" key="6">
    <source>
        <dbReference type="ARBA" id="ARBA00022807"/>
    </source>
</evidence>
<evidence type="ECO:0000256" key="5">
    <source>
        <dbReference type="ARBA" id="ARBA00022801"/>
    </source>
</evidence>
<feature type="domain" description="Cathepsin propeptide inhibitor" evidence="18">
    <location>
        <begin position="68"/>
        <end position="131"/>
    </location>
</feature>
<keyword evidence="9" id="KW-0325">Glycoprotein</keyword>
<keyword evidence="20" id="KW-1185">Reference proteome</keyword>
<dbReference type="InterPro" id="IPR000668">
    <property type="entry name" value="Peptidase_C1A_C"/>
</dbReference>
<evidence type="ECO:0000256" key="10">
    <source>
        <dbReference type="ARBA" id="ARBA00023228"/>
    </source>
</evidence>
<keyword evidence="5" id="KW-0378">Hydrolase</keyword>
<evidence type="ECO:0000256" key="14">
    <source>
        <dbReference type="ARBA" id="ARBA00072046"/>
    </source>
</evidence>
<accession>A0AAD1SIT7</accession>
<dbReference type="Pfam" id="PF00112">
    <property type="entry name" value="Peptidase_C1"/>
    <property type="match status" value="1"/>
</dbReference>
<dbReference type="GO" id="GO:0008234">
    <property type="term" value="F:cysteine-type peptidase activity"/>
    <property type="evidence" value="ECO:0007669"/>
    <property type="project" value="UniProtKB-KW"/>
</dbReference>
<dbReference type="GO" id="GO:0005764">
    <property type="term" value="C:lysosome"/>
    <property type="evidence" value="ECO:0007669"/>
    <property type="project" value="UniProtKB-SubCell"/>
</dbReference>
<organism evidence="19 20">
    <name type="scientific">Pelobates cultripes</name>
    <name type="common">Western spadefoot toad</name>
    <dbReference type="NCBI Taxonomy" id="61616"/>
    <lineage>
        <taxon>Eukaryota</taxon>
        <taxon>Metazoa</taxon>
        <taxon>Chordata</taxon>
        <taxon>Craniata</taxon>
        <taxon>Vertebrata</taxon>
        <taxon>Euteleostomi</taxon>
        <taxon>Amphibia</taxon>
        <taxon>Batrachia</taxon>
        <taxon>Anura</taxon>
        <taxon>Pelobatoidea</taxon>
        <taxon>Pelobatidae</taxon>
        <taxon>Pelobates</taxon>
    </lineage>
</organism>
<keyword evidence="7" id="KW-0865">Zymogen</keyword>
<feature type="compositionally biased region" description="Polar residues" evidence="15">
    <location>
        <begin position="38"/>
        <end position="48"/>
    </location>
</feature>
<dbReference type="PROSITE" id="PS00640">
    <property type="entry name" value="THIOL_PROTEASE_ASN"/>
    <property type="match status" value="1"/>
</dbReference>
<dbReference type="Pfam" id="PF08246">
    <property type="entry name" value="Inhibitor_I29"/>
    <property type="match status" value="1"/>
</dbReference>
<comment type="similarity">
    <text evidence="2">Belongs to the peptidase C1 family.</text>
</comment>
<dbReference type="FunFam" id="3.90.70.10:FF:000079">
    <property type="entry name" value="Cathepsin O"/>
    <property type="match status" value="1"/>
</dbReference>
<gene>
    <name evidence="19" type="ORF">PECUL_23A024682</name>
</gene>
<comment type="subcellular location">
    <subcellularLocation>
        <location evidence="1">Lysosome</location>
    </subcellularLocation>
</comment>
<evidence type="ECO:0000256" key="8">
    <source>
        <dbReference type="ARBA" id="ARBA00023157"/>
    </source>
</evidence>
<evidence type="ECO:0000256" key="12">
    <source>
        <dbReference type="ARBA" id="ARBA00053492"/>
    </source>
</evidence>
<evidence type="ECO:0000313" key="19">
    <source>
        <dbReference type="EMBL" id="CAH2300641.1"/>
    </source>
</evidence>